<gene>
    <name evidence="4" type="primary">LOC105852221</name>
</gene>
<feature type="domain" description="VQ" evidence="2">
    <location>
        <begin position="42"/>
        <end position="67"/>
    </location>
</feature>
<feature type="region of interest" description="Disordered" evidence="1">
    <location>
        <begin position="86"/>
        <end position="124"/>
    </location>
</feature>
<evidence type="ECO:0000259" key="2">
    <source>
        <dbReference type="Pfam" id="PF05678"/>
    </source>
</evidence>
<protein>
    <submittedName>
        <fullName evidence="4">Pistil-specific extensin-like protein</fullName>
    </submittedName>
</protein>
<reference evidence="3" key="1">
    <citation type="journal article" date="2013" name="Nat. Biotechnol.">
        <title>Draft genome sequence of chickpea (Cicer arietinum) provides a resource for trait improvement.</title>
        <authorList>
            <person name="Varshney R.K."/>
            <person name="Song C."/>
            <person name="Saxena R.K."/>
            <person name="Azam S."/>
            <person name="Yu S."/>
            <person name="Sharpe A.G."/>
            <person name="Cannon S."/>
            <person name="Baek J."/>
            <person name="Rosen B.D."/>
            <person name="Tar'an B."/>
            <person name="Millan T."/>
            <person name="Zhang X."/>
            <person name="Ramsay L.D."/>
            <person name="Iwata A."/>
            <person name="Wang Y."/>
            <person name="Nelson W."/>
            <person name="Farmer A.D."/>
            <person name="Gaur P.M."/>
            <person name="Soderlund C."/>
            <person name="Penmetsa R.V."/>
            <person name="Xu C."/>
            <person name="Bharti A.K."/>
            <person name="He W."/>
            <person name="Winter P."/>
            <person name="Zhao S."/>
            <person name="Hane J.K."/>
            <person name="Carrasquilla-Garcia N."/>
            <person name="Condie J.A."/>
            <person name="Upadhyaya H.D."/>
            <person name="Luo M.C."/>
            <person name="Thudi M."/>
            <person name="Gowda C.L."/>
            <person name="Singh N.P."/>
            <person name="Lichtenzveig J."/>
            <person name="Gali K.K."/>
            <person name="Rubio J."/>
            <person name="Nadarajan N."/>
            <person name="Dolezel J."/>
            <person name="Bansal K.C."/>
            <person name="Xu X."/>
            <person name="Edwards D."/>
            <person name="Zhang G."/>
            <person name="Kahl G."/>
            <person name="Gil J."/>
            <person name="Singh K.B."/>
            <person name="Datta S.K."/>
            <person name="Jackson S.A."/>
            <person name="Wang J."/>
            <person name="Cook D.R."/>
        </authorList>
    </citation>
    <scope>NUCLEOTIDE SEQUENCE [LARGE SCALE GENOMIC DNA]</scope>
    <source>
        <strain evidence="3">cv. CDC Frontier</strain>
    </source>
</reference>
<reference evidence="4" key="2">
    <citation type="submission" date="2025-08" db="UniProtKB">
        <authorList>
            <consortium name="RefSeq"/>
        </authorList>
    </citation>
    <scope>IDENTIFICATION</scope>
    <source>
        <tissue evidence="4">Etiolated seedlings</tissue>
    </source>
</reference>
<feature type="compositionally biased region" description="Basic and acidic residues" evidence="1">
    <location>
        <begin position="9"/>
        <end position="23"/>
    </location>
</feature>
<organism evidence="3 4">
    <name type="scientific">Cicer arietinum</name>
    <name type="common">Chickpea</name>
    <name type="synonym">Garbanzo</name>
    <dbReference type="NCBI Taxonomy" id="3827"/>
    <lineage>
        <taxon>Eukaryota</taxon>
        <taxon>Viridiplantae</taxon>
        <taxon>Streptophyta</taxon>
        <taxon>Embryophyta</taxon>
        <taxon>Tracheophyta</taxon>
        <taxon>Spermatophyta</taxon>
        <taxon>Magnoliopsida</taxon>
        <taxon>eudicotyledons</taxon>
        <taxon>Gunneridae</taxon>
        <taxon>Pentapetalae</taxon>
        <taxon>rosids</taxon>
        <taxon>fabids</taxon>
        <taxon>Fabales</taxon>
        <taxon>Fabaceae</taxon>
        <taxon>Papilionoideae</taxon>
        <taxon>50 kb inversion clade</taxon>
        <taxon>NPAAA clade</taxon>
        <taxon>Hologalegina</taxon>
        <taxon>IRL clade</taxon>
        <taxon>Cicereae</taxon>
        <taxon>Cicer</taxon>
    </lineage>
</organism>
<proteinExistence type="predicted"/>
<dbReference type="OrthoDB" id="1423023at2759"/>
<feature type="region of interest" description="Disordered" evidence="1">
    <location>
        <begin position="1"/>
        <end position="38"/>
    </location>
</feature>
<evidence type="ECO:0000256" key="1">
    <source>
        <dbReference type="SAM" id="MobiDB-lite"/>
    </source>
</evidence>
<name>A0A1S3E7W3_CICAR</name>
<dbReference type="Pfam" id="PF05678">
    <property type="entry name" value="VQ"/>
    <property type="match status" value="1"/>
</dbReference>
<dbReference type="Proteomes" id="UP000087171">
    <property type="component" value="Chromosome Ca5"/>
</dbReference>
<dbReference type="RefSeq" id="XP_012571917.1">
    <property type="nucleotide sequence ID" value="XM_012716463.1"/>
</dbReference>
<keyword evidence="3" id="KW-1185">Reference proteome</keyword>
<dbReference type="AlphaFoldDB" id="A0A1S3E7W3"/>
<dbReference type="InterPro" id="IPR008889">
    <property type="entry name" value="VQ"/>
</dbReference>
<evidence type="ECO:0000313" key="4">
    <source>
        <dbReference type="RefSeq" id="XP_012571917.1"/>
    </source>
</evidence>
<sequence length="287" mass="32145">MNQPSSSNSKEEPNLQESDEIKNARLTIPPSPPTRPRIIHLVPPKIIHVSRQDFKELVIRLTGLPSDSQPSARPVHALPETTLASIETTTSPQSPPPSCVSNKRRRPPPSPSPSPSPSPMEIERFSRGSYDNMMRSLEEGVQMGHYPGSSLPELMTLTPSSVTLPQLPPLPRYIYSLEKRPPLPENIFCPVPLPPLPRYIYSLEKQPLLPENMFSPVPLPQDIFSPMSSRPLAPVIDPQTGLYYWPKLPSHYNEFGSVNRNFVSPSGFLSGDEVYPQPKPDMFNRFD</sequence>
<evidence type="ECO:0000313" key="3">
    <source>
        <dbReference type="Proteomes" id="UP000087171"/>
    </source>
</evidence>
<accession>A0A1S3E7W3</accession>
<feature type="compositionally biased region" description="Pro residues" evidence="1">
    <location>
        <begin position="108"/>
        <end position="118"/>
    </location>
</feature>